<evidence type="ECO:0000313" key="1">
    <source>
        <dbReference type="EMBL" id="RXI50773.1"/>
    </source>
</evidence>
<accession>A0A4Q0VGR8</accession>
<protein>
    <submittedName>
        <fullName evidence="1">Uncharacterized protein</fullName>
    </submittedName>
</protein>
<name>A0A4Q0VGR8_CLOTA</name>
<comment type="caution">
    <text evidence="1">The sequence shown here is derived from an EMBL/GenBank/DDBJ whole genome shotgun (WGS) entry which is preliminary data.</text>
</comment>
<organism evidence="1 2">
    <name type="scientific">Clostridium tetani</name>
    <dbReference type="NCBI Taxonomy" id="1513"/>
    <lineage>
        <taxon>Bacteria</taxon>
        <taxon>Bacillati</taxon>
        <taxon>Bacillota</taxon>
        <taxon>Clostridia</taxon>
        <taxon>Eubacteriales</taxon>
        <taxon>Clostridiaceae</taxon>
        <taxon>Clostridium</taxon>
    </lineage>
</organism>
<dbReference type="EMBL" id="QMAP01000001">
    <property type="protein sequence ID" value="RXI50773.1"/>
    <property type="molecule type" value="Genomic_DNA"/>
</dbReference>
<gene>
    <name evidence="1" type="ORF">DP130_02065</name>
</gene>
<dbReference type="Proteomes" id="UP000290921">
    <property type="component" value="Unassembled WGS sequence"/>
</dbReference>
<reference evidence="1 2" key="1">
    <citation type="submission" date="2018-06" db="EMBL/GenBank/DDBJ databases">
        <title>Genome conservation of Clostridium tetani.</title>
        <authorList>
            <person name="Bruggemann H."/>
            <person name="Popoff M.R."/>
        </authorList>
    </citation>
    <scope>NUCLEOTIDE SEQUENCE [LARGE SCALE GENOMIC DNA]</scope>
    <source>
        <strain evidence="1 2">2017.061</strain>
    </source>
</reference>
<proteinExistence type="predicted"/>
<evidence type="ECO:0000313" key="2">
    <source>
        <dbReference type="Proteomes" id="UP000290921"/>
    </source>
</evidence>
<dbReference type="AlphaFoldDB" id="A0A4Q0VGR8"/>
<sequence length="63" mass="7584">MFTPLRGRKIIIFLLLDLDKDVNLIKLHKIHHNNMKYHKNPHEIHGGFINLPYLILNVHIYIF</sequence>